<evidence type="ECO:0000313" key="12">
    <source>
        <dbReference type="EMBL" id="MVM33176.1"/>
    </source>
</evidence>
<organism evidence="12 13">
    <name type="scientific">Spirosoma arboris</name>
    <dbReference type="NCBI Taxonomy" id="2682092"/>
    <lineage>
        <taxon>Bacteria</taxon>
        <taxon>Pseudomonadati</taxon>
        <taxon>Bacteroidota</taxon>
        <taxon>Cytophagia</taxon>
        <taxon>Cytophagales</taxon>
        <taxon>Cytophagaceae</taxon>
        <taxon>Spirosoma</taxon>
    </lineage>
</organism>
<dbReference type="InterPro" id="IPR000531">
    <property type="entry name" value="Beta-barrel_TonB"/>
</dbReference>
<dbReference type="PROSITE" id="PS52016">
    <property type="entry name" value="TONB_DEPENDENT_REC_3"/>
    <property type="match status" value="1"/>
</dbReference>
<dbReference type="InterPro" id="IPR023997">
    <property type="entry name" value="TonB-dep_OMP_SusC/RagA_CS"/>
</dbReference>
<evidence type="ECO:0000256" key="1">
    <source>
        <dbReference type="ARBA" id="ARBA00004571"/>
    </source>
</evidence>
<dbReference type="SUPFAM" id="SSF56935">
    <property type="entry name" value="Porins"/>
    <property type="match status" value="1"/>
</dbReference>
<dbReference type="InterPro" id="IPR037066">
    <property type="entry name" value="Plug_dom_sf"/>
</dbReference>
<dbReference type="InterPro" id="IPR008969">
    <property type="entry name" value="CarboxyPept-like_regulatory"/>
</dbReference>
<evidence type="ECO:0000256" key="8">
    <source>
        <dbReference type="PROSITE-ProRule" id="PRU01360"/>
    </source>
</evidence>
<dbReference type="NCBIfam" id="TIGR04056">
    <property type="entry name" value="OMP_RagA_SusC"/>
    <property type="match status" value="1"/>
</dbReference>
<evidence type="ECO:0000256" key="7">
    <source>
        <dbReference type="ARBA" id="ARBA00023237"/>
    </source>
</evidence>
<dbReference type="Proteomes" id="UP000436006">
    <property type="component" value="Unassembled WGS sequence"/>
</dbReference>
<dbReference type="GO" id="GO:0009279">
    <property type="term" value="C:cell outer membrane"/>
    <property type="evidence" value="ECO:0007669"/>
    <property type="project" value="UniProtKB-SubCell"/>
</dbReference>
<dbReference type="SUPFAM" id="SSF49464">
    <property type="entry name" value="Carboxypeptidase regulatory domain-like"/>
    <property type="match status" value="1"/>
</dbReference>
<dbReference type="InterPro" id="IPR018247">
    <property type="entry name" value="EF_Hand_1_Ca_BS"/>
</dbReference>
<evidence type="ECO:0000256" key="4">
    <source>
        <dbReference type="ARBA" id="ARBA00022692"/>
    </source>
</evidence>
<dbReference type="Gene3D" id="2.40.170.20">
    <property type="entry name" value="TonB-dependent receptor, beta-barrel domain"/>
    <property type="match status" value="1"/>
</dbReference>
<dbReference type="Pfam" id="PF07715">
    <property type="entry name" value="Plug"/>
    <property type="match status" value="1"/>
</dbReference>
<dbReference type="AlphaFoldDB" id="A0A7K1SHV5"/>
<sequence length="1044" mass="112778">MMQSFRTPGLLLLTILSLLVHVSFSQSVLFTVTGKVTADHGGVLPGVSIVLKGTSTGTTTNSEGTYQLPIPDGNSILIFSYIGYMPQEVAVTNRTQLDIVLTTDNKTLNEVVVVGYGEQQRKFLSTAISSVSGSQLKEISVANPAQALAGQVAGVNIAQAGGQPGSAPVIRIRGIGSLGAGNSPLYVVDGYPLASADNFNQINPGDIQSIEVLKDAAAAAIYGSRGGNGVIIVTTKRGKEGQTRINYHGYTGFQQLPKEISMMNNPQFIAFSKESAVNAGLNYYAFYDNPPANLPYTDWQKEIFRTAAMTQHELSASGGTEKFRFNVSGAYLKQDGILRSTGYERFTLRANLDAQLTSRVKFGLNLAPSLTNTQYQTVAGTNDASVISAGNDPITFALQTPGVFPVKLPNGDYANTLNYPLTQGANSISPNFRGPTAALDLYQDRGSNPRFLGNSFVEWEIIDGLKAKTSFGMEFINETRQQFSPATLPSGNAPSANLSNPLAAGIAAAKRVGSTSNWLWENTITYTKTVAKDHSFALLAGYSAQSAVANSNVISGVTGTFINDLVQNVSGAGQTISTNTYSKNTLVSALGRINYSFKDRYIVSAAIRRDGSSRFGTNNRYALFPSASVAWRVTEEPFLQRLSSISELKIRGSYGLTGNYNIGDYSAQSYATQYNYDFGAGLGTRAYGYAASNIANTGLTWETNKQVDLGFELGLFHDRIYFTADAYYRITTDLLNNRNVPAIVGTAATIVQNIGQIQNKGLEFVLTTQNITGAFNWKTNANISFNRNKVVSLVNANPIYYSAGGFNNYVIVVAGQPLGEFYGYRQTGVFKNQEEVNAGPQWANGGSKPGDIKYEDINKDGKIDANDMTYLGNPIPNFTYGLTNTFSYKGFDLNVIVQGSQGNKIAAQWLRAGYYFNGNANSISDVANRWESPDNPGNGWQPRATITSSGGSNNFSTRYIYDASFLRIRTVTLGYTLPKGLTNKLKLQNIRIYASGQNLFTFTKYIGYNPEANDNGNTTSPTYGYDASAYPLARTITAGLLIGL</sequence>
<dbReference type="InterPro" id="IPR012910">
    <property type="entry name" value="Plug_dom"/>
</dbReference>
<evidence type="ECO:0000256" key="9">
    <source>
        <dbReference type="RuleBase" id="RU003357"/>
    </source>
</evidence>
<feature type="domain" description="TonB-dependent receptor-like beta-barrel" evidence="10">
    <location>
        <begin position="439"/>
        <end position="999"/>
    </location>
</feature>
<proteinExistence type="inferred from homology"/>
<dbReference type="Pfam" id="PF00593">
    <property type="entry name" value="TonB_dep_Rec_b-barrel"/>
    <property type="match status" value="1"/>
</dbReference>
<feature type="domain" description="TonB-dependent receptor plug" evidence="11">
    <location>
        <begin position="125"/>
        <end position="230"/>
    </location>
</feature>
<dbReference type="Gene3D" id="2.170.130.10">
    <property type="entry name" value="TonB-dependent receptor, plug domain"/>
    <property type="match status" value="1"/>
</dbReference>
<dbReference type="RefSeq" id="WP_157587897.1">
    <property type="nucleotide sequence ID" value="NZ_WPIN01000010.1"/>
</dbReference>
<evidence type="ECO:0000313" key="13">
    <source>
        <dbReference type="Proteomes" id="UP000436006"/>
    </source>
</evidence>
<protein>
    <submittedName>
        <fullName evidence="12">SusC/RagA family TonB-linked outer membrane protein</fullName>
    </submittedName>
</protein>
<keyword evidence="4 8" id="KW-0812">Transmembrane</keyword>
<dbReference type="InterPro" id="IPR036942">
    <property type="entry name" value="Beta-barrel_TonB_sf"/>
</dbReference>
<evidence type="ECO:0000256" key="5">
    <source>
        <dbReference type="ARBA" id="ARBA00023077"/>
    </source>
</evidence>
<dbReference type="Pfam" id="PF13715">
    <property type="entry name" value="CarbopepD_reg_2"/>
    <property type="match status" value="1"/>
</dbReference>
<evidence type="ECO:0000256" key="6">
    <source>
        <dbReference type="ARBA" id="ARBA00023136"/>
    </source>
</evidence>
<keyword evidence="7 8" id="KW-0998">Cell outer membrane</keyword>
<dbReference type="NCBIfam" id="TIGR04057">
    <property type="entry name" value="SusC_RagA_signa"/>
    <property type="match status" value="1"/>
</dbReference>
<accession>A0A7K1SHV5</accession>
<keyword evidence="13" id="KW-1185">Reference proteome</keyword>
<reference evidence="12 13" key="1">
    <citation type="submission" date="2019-12" db="EMBL/GenBank/DDBJ databases">
        <title>Spirosoma sp. HMF4905 genome sequencing and assembly.</title>
        <authorList>
            <person name="Kang H."/>
            <person name="Cha I."/>
            <person name="Kim H."/>
            <person name="Joh K."/>
        </authorList>
    </citation>
    <scope>NUCLEOTIDE SEQUENCE [LARGE SCALE GENOMIC DNA]</scope>
    <source>
        <strain evidence="12 13">HMF4905</strain>
    </source>
</reference>
<keyword evidence="5 9" id="KW-0798">TonB box</keyword>
<name>A0A7K1SHV5_9BACT</name>
<evidence type="ECO:0000259" key="11">
    <source>
        <dbReference type="Pfam" id="PF07715"/>
    </source>
</evidence>
<comment type="similarity">
    <text evidence="8 9">Belongs to the TonB-dependent receptor family.</text>
</comment>
<gene>
    <name evidence="12" type="ORF">GO755_24260</name>
</gene>
<keyword evidence="6 8" id="KW-0472">Membrane</keyword>
<evidence type="ECO:0000259" key="10">
    <source>
        <dbReference type="Pfam" id="PF00593"/>
    </source>
</evidence>
<dbReference type="Gene3D" id="2.60.40.1120">
    <property type="entry name" value="Carboxypeptidase-like, regulatory domain"/>
    <property type="match status" value="1"/>
</dbReference>
<comment type="subcellular location">
    <subcellularLocation>
        <location evidence="1 8">Cell outer membrane</location>
        <topology evidence="1 8">Multi-pass membrane protein</topology>
    </subcellularLocation>
</comment>
<dbReference type="PROSITE" id="PS00018">
    <property type="entry name" value="EF_HAND_1"/>
    <property type="match status" value="1"/>
</dbReference>
<keyword evidence="2 8" id="KW-0813">Transport</keyword>
<keyword evidence="3 8" id="KW-1134">Transmembrane beta strand</keyword>
<evidence type="ECO:0000256" key="3">
    <source>
        <dbReference type="ARBA" id="ARBA00022452"/>
    </source>
</evidence>
<dbReference type="EMBL" id="WPIN01000010">
    <property type="protein sequence ID" value="MVM33176.1"/>
    <property type="molecule type" value="Genomic_DNA"/>
</dbReference>
<evidence type="ECO:0000256" key="2">
    <source>
        <dbReference type="ARBA" id="ARBA00022448"/>
    </source>
</evidence>
<dbReference type="InterPro" id="IPR039426">
    <property type="entry name" value="TonB-dep_rcpt-like"/>
</dbReference>
<comment type="caution">
    <text evidence="12">The sequence shown here is derived from an EMBL/GenBank/DDBJ whole genome shotgun (WGS) entry which is preliminary data.</text>
</comment>
<dbReference type="InterPro" id="IPR023996">
    <property type="entry name" value="TonB-dep_OMP_SusC/RagA"/>
</dbReference>